<reference evidence="3" key="1">
    <citation type="submission" date="2024-02" db="UniProtKB">
        <authorList>
            <consortium name="WormBaseParasite"/>
        </authorList>
    </citation>
    <scope>IDENTIFICATION</scope>
</reference>
<evidence type="ECO:0000256" key="1">
    <source>
        <dbReference type="SAM" id="MobiDB-lite"/>
    </source>
</evidence>
<dbReference type="PANTHER" id="PTHR23312:SF8">
    <property type="entry name" value="ARMADILLO REPEAT-CONTAINING PROTEIN 5"/>
    <property type="match status" value="1"/>
</dbReference>
<evidence type="ECO:0000313" key="2">
    <source>
        <dbReference type="Proteomes" id="UP000887575"/>
    </source>
</evidence>
<keyword evidence="2" id="KW-1185">Reference proteome</keyword>
<feature type="region of interest" description="Disordered" evidence="1">
    <location>
        <begin position="214"/>
        <end position="233"/>
    </location>
</feature>
<dbReference type="PANTHER" id="PTHR23312">
    <property type="entry name" value="ARMC5 ARMADILLO REPEAT-CONTAINING -RELATED"/>
    <property type="match status" value="1"/>
</dbReference>
<sequence length="779" mass="87443">MCTVYRTVLLSNGGHYLGNLLASRLEKTNESDEEKAGNAEKTDKLREENAKMANEVIQVLDTMTNYSVVDCGRQLALSGCGKRLLDLFVEKDLKGGRLLVMRLCKGSTHFRDALGEAKMVDTVLASGLSPSELAPLLIPFSQDAWGRAKLRESGALDLLIEHLASTENLQELVSLISSFRHYAHDRAGLSHLCRNPLFMNTTVKHITTYLKKQDDSCKPSMNDEEEDFRPNSPLLLEIENKLSTRHKKIENPSFSPWSHEGSPYTSHSSPKQNSDTISSAIEFSPSSSAACSPYSPYSSPASSGSLSPYSCSFHSPGRSYSFPNLEELHCSSDYEGALKQFGDSAKQDKLDEDTLQKQLIEGELSLWSWQSQDDGNIPFLVREDLVICLIDYIRHAPNNYARMGKTLKRIASNRLKVGQLLAMHFHVRVMYAFCFTPCRVTRRARRCFKCERTNEIGREVLREFARHVDSEFGREALSRLSNDTKELEVSSKTATVLFVRKNIYNSTPNIEPLLQMLEGILAVEDFDAGGPSYLDGPPIIWQLIATLSVLIPSTVFRDVFEIDAKWEPPENVECQIKNGKDGEDQDEENYIGFVEPNGKLIAKVRLENLCENSEYFMGMFSTDLIEKVTGVRELTFSEEKEGCSREVFVIFLHLLSGCRNSVCANVSSAEICASLIQLSDRYLSPSIMKYLCLPHGPARRLLDGSTLPVFLQAALYLSENSKLIDLCFLTLIKLSKADEIVAALRVASSNKRLLPTFLDYLRDFVKNYSNFKSLTRLTS</sequence>
<feature type="compositionally biased region" description="Polar residues" evidence="1">
    <location>
        <begin position="263"/>
        <end position="277"/>
    </location>
</feature>
<dbReference type="GO" id="GO:0009653">
    <property type="term" value="P:anatomical structure morphogenesis"/>
    <property type="evidence" value="ECO:0007669"/>
    <property type="project" value="TreeGrafter"/>
</dbReference>
<dbReference type="GO" id="GO:0005829">
    <property type="term" value="C:cytosol"/>
    <property type="evidence" value="ECO:0007669"/>
    <property type="project" value="TreeGrafter"/>
</dbReference>
<dbReference type="Proteomes" id="UP000887575">
    <property type="component" value="Unassembled WGS sequence"/>
</dbReference>
<dbReference type="AlphaFoldDB" id="A0AAF3F1S4"/>
<proteinExistence type="predicted"/>
<evidence type="ECO:0000313" key="3">
    <source>
        <dbReference type="WBParaSite" id="MBELARI_LOCUS20466"/>
    </source>
</evidence>
<name>A0AAF3F1S4_9BILA</name>
<feature type="region of interest" description="Disordered" evidence="1">
    <location>
        <begin position="249"/>
        <end position="277"/>
    </location>
</feature>
<organism evidence="2 3">
    <name type="scientific">Mesorhabditis belari</name>
    <dbReference type="NCBI Taxonomy" id="2138241"/>
    <lineage>
        <taxon>Eukaryota</taxon>
        <taxon>Metazoa</taxon>
        <taxon>Ecdysozoa</taxon>
        <taxon>Nematoda</taxon>
        <taxon>Chromadorea</taxon>
        <taxon>Rhabditida</taxon>
        <taxon>Rhabditina</taxon>
        <taxon>Rhabditomorpha</taxon>
        <taxon>Rhabditoidea</taxon>
        <taxon>Rhabditidae</taxon>
        <taxon>Mesorhabditinae</taxon>
        <taxon>Mesorhabditis</taxon>
    </lineage>
</organism>
<accession>A0AAF3F1S4</accession>
<evidence type="ECO:0008006" key="4">
    <source>
        <dbReference type="Google" id="ProtNLM"/>
    </source>
</evidence>
<dbReference type="WBParaSite" id="MBELARI_LOCUS20466">
    <property type="protein sequence ID" value="MBELARI_LOCUS20466"/>
    <property type="gene ID" value="MBELARI_LOCUS20466"/>
</dbReference>
<protein>
    <recommendedName>
        <fullName evidence="4">BTB domain-containing protein</fullName>
    </recommendedName>
</protein>